<evidence type="ECO:0000256" key="2">
    <source>
        <dbReference type="ARBA" id="ARBA00022630"/>
    </source>
</evidence>
<dbReference type="Pfam" id="PF14759">
    <property type="entry name" value="Reductase_C"/>
    <property type="match status" value="1"/>
</dbReference>
<evidence type="ECO:0000256" key="4">
    <source>
        <dbReference type="ARBA" id="ARBA00023002"/>
    </source>
</evidence>
<name>A0A4R2KS08_9GAMM</name>
<accession>A0A4R2KS08</accession>
<dbReference type="GO" id="GO:0005737">
    <property type="term" value="C:cytoplasm"/>
    <property type="evidence" value="ECO:0007669"/>
    <property type="project" value="TreeGrafter"/>
</dbReference>
<dbReference type="OrthoDB" id="9800167at2"/>
<protein>
    <submittedName>
        <fullName evidence="7">3-phenylpropionate/trans-cinnamate dioxygenase ferredoxin reductase subunit</fullName>
    </submittedName>
</protein>
<gene>
    <name evidence="7" type="ORF">EV688_103105</name>
</gene>
<sequence length="408" mass="43405">MTDQHCVIIGASHAAASMAATLRQEGWEGSITMVGEEAHPPYHRPPLSKAALIGDKDAASLAIRPRDFYDAQGIVLRLGVRAESIDRQAQRVALSDGSSLAYTRLALMTGALPRRISLPGSDLSGVHYLRDMRDVDAIRAGLKPGSSAVIVGGGYIGLETAASLRSAGMQVTVLEAMSRVLQRVTAPEVSAFFTRVHEEEGVTVVTDTTVSAFHGEGTLTGVTCSDGREFAADLAIVGVGVVPDTSLAEAAGLEINDGIVVDEFARTSDTHIVAAGDCTRHYNPVYDRWLRLESVQNANEQARTAAKTVAGNPVAYHALPWFWSDQYDIKLQIAGLSAGYDEVVVRGDIAQGRSFSLFYLSGGRLVAADAINRPRDFMAAKRAVLDGSRPAPAALADESLELKAVFEG</sequence>
<dbReference type="InterPro" id="IPR050446">
    <property type="entry name" value="FAD-oxidoreductase/Apoptosis"/>
</dbReference>
<comment type="cofactor">
    <cofactor evidence="1">
        <name>FAD</name>
        <dbReference type="ChEBI" id="CHEBI:57692"/>
    </cofactor>
</comment>
<dbReference type="InterPro" id="IPR028202">
    <property type="entry name" value="Reductase_C"/>
</dbReference>
<dbReference type="Gene3D" id="3.30.390.30">
    <property type="match status" value="1"/>
</dbReference>
<comment type="caution">
    <text evidence="7">The sequence shown here is derived from an EMBL/GenBank/DDBJ whole genome shotgun (WGS) entry which is preliminary data.</text>
</comment>
<keyword evidence="4" id="KW-0560">Oxidoreductase</keyword>
<dbReference type="InterPro" id="IPR023753">
    <property type="entry name" value="FAD/NAD-binding_dom"/>
</dbReference>
<evidence type="ECO:0000313" key="7">
    <source>
        <dbReference type="EMBL" id="TCO77091.1"/>
    </source>
</evidence>
<dbReference type="SUPFAM" id="SSF51905">
    <property type="entry name" value="FAD/NAD(P)-binding domain"/>
    <property type="match status" value="2"/>
</dbReference>
<keyword evidence="2" id="KW-0285">Flavoprotein</keyword>
<dbReference type="InterPro" id="IPR016156">
    <property type="entry name" value="FAD/NAD-linked_Rdtase_dimer_sf"/>
</dbReference>
<dbReference type="RefSeq" id="WP_117317333.1">
    <property type="nucleotide sequence ID" value="NZ_QQSW01000008.1"/>
</dbReference>
<reference evidence="7 8" key="1">
    <citation type="submission" date="2019-03" db="EMBL/GenBank/DDBJ databases">
        <title>Genomic Encyclopedia of Type Strains, Phase IV (KMG-IV): sequencing the most valuable type-strain genomes for metagenomic binning, comparative biology and taxonomic classification.</title>
        <authorList>
            <person name="Goeker M."/>
        </authorList>
    </citation>
    <scope>NUCLEOTIDE SEQUENCE [LARGE SCALE GENOMIC DNA]</scope>
    <source>
        <strain evidence="7 8">DSM 23344</strain>
    </source>
</reference>
<dbReference type="PRINTS" id="PR00411">
    <property type="entry name" value="PNDRDTASEI"/>
</dbReference>
<evidence type="ECO:0000256" key="1">
    <source>
        <dbReference type="ARBA" id="ARBA00001974"/>
    </source>
</evidence>
<dbReference type="PANTHER" id="PTHR43557:SF2">
    <property type="entry name" value="RIESKE DOMAIN-CONTAINING PROTEIN-RELATED"/>
    <property type="match status" value="1"/>
</dbReference>
<evidence type="ECO:0000259" key="6">
    <source>
        <dbReference type="Pfam" id="PF14759"/>
    </source>
</evidence>
<keyword evidence="3" id="KW-0274">FAD</keyword>
<dbReference type="Pfam" id="PF07992">
    <property type="entry name" value="Pyr_redox_2"/>
    <property type="match status" value="1"/>
</dbReference>
<evidence type="ECO:0000313" key="8">
    <source>
        <dbReference type="Proteomes" id="UP000294980"/>
    </source>
</evidence>
<dbReference type="GO" id="GO:0051213">
    <property type="term" value="F:dioxygenase activity"/>
    <property type="evidence" value="ECO:0007669"/>
    <property type="project" value="UniProtKB-KW"/>
</dbReference>
<evidence type="ECO:0000256" key="3">
    <source>
        <dbReference type="ARBA" id="ARBA00022827"/>
    </source>
</evidence>
<dbReference type="PANTHER" id="PTHR43557">
    <property type="entry name" value="APOPTOSIS-INDUCING FACTOR 1"/>
    <property type="match status" value="1"/>
</dbReference>
<dbReference type="GO" id="GO:0016651">
    <property type="term" value="F:oxidoreductase activity, acting on NAD(P)H"/>
    <property type="evidence" value="ECO:0007669"/>
    <property type="project" value="TreeGrafter"/>
</dbReference>
<dbReference type="AlphaFoldDB" id="A0A4R2KS08"/>
<dbReference type="Proteomes" id="UP000294980">
    <property type="component" value="Unassembled WGS sequence"/>
</dbReference>
<dbReference type="SUPFAM" id="SSF55424">
    <property type="entry name" value="FAD/NAD-linked reductases, dimerisation (C-terminal) domain"/>
    <property type="match status" value="1"/>
</dbReference>
<dbReference type="Gene3D" id="3.50.50.60">
    <property type="entry name" value="FAD/NAD(P)-binding domain"/>
    <property type="match status" value="2"/>
</dbReference>
<proteinExistence type="predicted"/>
<feature type="domain" description="FAD/NAD(P)-binding" evidence="5">
    <location>
        <begin position="5"/>
        <end position="302"/>
    </location>
</feature>
<keyword evidence="7" id="KW-0223">Dioxygenase</keyword>
<feature type="domain" description="Reductase C-terminal" evidence="6">
    <location>
        <begin position="321"/>
        <end position="405"/>
    </location>
</feature>
<evidence type="ECO:0000259" key="5">
    <source>
        <dbReference type="Pfam" id="PF07992"/>
    </source>
</evidence>
<keyword evidence="8" id="KW-1185">Reference proteome</keyword>
<organism evidence="7 8">
    <name type="scientific">Chromatocurvus halotolerans</name>
    <dbReference type="NCBI Taxonomy" id="1132028"/>
    <lineage>
        <taxon>Bacteria</taxon>
        <taxon>Pseudomonadati</taxon>
        <taxon>Pseudomonadota</taxon>
        <taxon>Gammaproteobacteria</taxon>
        <taxon>Cellvibrionales</taxon>
        <taxon>Halieaceae</taxon>
        <taxon>Chromatocurvus</taxon>
    </lineage>
</organism>
<dbReference type="InterPro" id="IPR036188">
    <property type="entry name" value="FAD/NAD-bd_sf"/>
</dbReference>
<dbReference type="PRINTS" id="PR00368">
    <property type="entry name" value="FADPNR"/>
</dbReference>
<dbReference type="EMBL" id="SLWX01000003">
    <property type="protein sequence ID" value="TCO77091.1"/>
    <property type="molecule type" value="Genomic_DNA"/>
</dbReference>